<evidence type="ECO:0000313" key="2">
    <source>
        <dbReference type="Proteomes" id="UP001165541"/>
    </source>
</evidence>
<protein>
    <submittedName>
        <fullName evidence="1">Uncharacterized protein</fullName>
    </submittedName>
</protein>
<dbReference type="RefSeq" id="WP_251781473.1">
    <property type="nucleotide sequence ID" value="NZ_JAMKFE010000027.1"/>
</dbReference>
<evidence type="ECO:0000313" key="1">
    <source>
        <dbReference type="EMBL" id="MCM5682930.1"/>
    </source>
</evidence>
<proteinExistence type="predicted"/>
<name>A0ABT0YW01_9BURK</name>
<comment type="caution">
    <text evidence="1">The sequence shown here is derived from an EMBL/GenBank/DDBJ whole genome shotgun (WGS) entry which is preliminary data.</text>
</comment>
<dbReference type="EMBL" id="JAMKFE010000027">
    <property type="protein sequence ID" value="MCM5682930.1"/>
    <property type="molecule type" value="Genomic_DNA"/>
</dbReference>
<keyword evidence="2" id="KW-1185">Reference proteome</keyword>
<dbReference type="Proteomes" id="UP001165541">
    <property type="component" value="Unassembled WGS sequence"/>
</dbReference>
<gene>
    <name evidence="1" type="ORF">M8A51_25690</name>
</gene>
<reference evidence="1" key="1">
    <citation type="submission" date="2022-05" db="EMBL/GenBank/DDBJ databases">
        <title>Schlegelella sp. nov., isolated from mangrove soil.</title>
        <authorList>
            <person name="Liu Y."/>
            <person name="Ge X."/>
            <person name="Liu W."/>
        </authorList>
    </citation>
    <scope>NUCLEOTIDE SEQUENCE</scope>
    <source>
        <strain evidence="1">S2-27</strain>
    </source>
</reference>
<accession>A0ABT0YW01</accession>
<organism evidence="1 2">
    <name type="scientific">Caldimonas mangrovi</name>
    <dbReference type="NCBI Taxonomy" id="2944811"/>
    <lineage>
        <taxon>Bacteria</taxon>
        <taxon>Pseudomonadati</taxon>
        <taxon>Pseudomonadota</taxon>
        <taxon>Betaproteobacteria</taxon>
        <taxon>Burkholderiales</taxon>
        <taxon>Sphaerotilaceae</taxon>
        <taxon>Caldimonas</taxon>
    </lineage>
</organism>
<sequence>MQIHNLAQWLYQNTSFTSDQAREFVDGLTGEQQAIAIAALESAFEAGVEEGKKE</sequence>